<evidence type="ECO:0000256" key="1">
    <source>
        <dbReference type="ARBA" id="ARBA00022801"/>
    </source>
</evidence>
<dbReference type="AlphaFoldDB" id="A0A9X9T8U8"/>
<dbReference type="InterPro" id="IPR011962">
    <property type="entry name" value="dCTP_deaminase"/>
</dbReference>
<dbReference type="Proteomes" id="UP001163096">
    <property type="component" value="Chromosome"/>
</dbReference>
<protein>
    <submittedName>
        <fullName evidence="3">dCTP deaminase</fullName>
    </submittedName>
</protein>
<evidence type="ECO:0000313" key="3">
    <source>
        <dbReference type="EMBL" id="WAI02559.1"/>
    </source>
</evidence>
<accession>A0A9X9T8U8</accession>
<organism evidence="3 4">
    <name type="scientific">Methanogenium organophilum</name>
    <dbReference type="NCBI Taxonomy" id="2199"/>
    <lineage>
        <taxon>Archaea</taxon>
        <taxon>Methanobacteriati</taxon>
        <taxon>Methanobacteriota</taxon>
        <taxon>Stenosarchaea group</taxon>
        <taxon>Methanomicrobia</taxon>
        <taxon>Methanomicrobiales</taxon>
        <taxon>Methanomicrobiaceae</taxon>
        <taxon>Methanogenium</taxon>
    </lineage>
</organism>
<dbReference type="InterPro" id="IPR033704">
    <property type="entry name" value="dUTPase_trimeric"/>
</dbReference>
<proteinExistence type="predicted"/>
<dbReference type="SUPFAM" id="SSF51283">
    <property type="entry name" value="dUTPase-like"/>
    <property type="match status" value="1"/>
</dbReference>
<dbReference type="GO" id="GO:0008829">
    <property type="term" value="F:dCTP deaminase activity"/>
    <property type="evidence" value="ECO:0007669"/>
    <property type="project" value="InterPro"/>
</dbReference>
<dbReference type="GO" id="GO:0006229">
    <property type="term" value="P:dUTP biosynthetic process"/>
    <property type="evidence" value="ECO:0007669"/>
    <property type="project" value="InterPro"/>
</dbReference>
<keyword evidence="1" id="KW-0378">Hydrolase</keyword>
<dbReference type="Pfam" id="PF22769">
    <property type="entry name" value="DCD"/>
    <property type="match status" value="1"/>
</dbReference>
<dbReference type="KEGG" id="mou:OU421_03240"/>
<dbReference type="CDD" id="cd07557">
    <property type="entry name" value="trimeric_dUTPase"/>
    <property type="match status" value="1"/>
</dbReference>
<dbReference type="PANTHER" id="PTHR42680:SF3">
    <property type="entry name" value="DCTP DEAMINASE"/>
    <property type="match status" value="1"/>
</dbReference>
<name>A0A9X9T8U8_METOG</name>
<keyword evidence="4" id="KW-1185">Reference proteome</keyword>
<dbReference type="InterPro" id="IPR036157">
    <property type="entry name" value="dUTPase-like_sf"/>
</dbReference>
<sequence length="141" mass="15303">MILSESDICERIASDNLVITPYSEESQQPASYDLRSAEDYLLRKGECTLVASLERVELPADVAATLMCRSSFGRRGVLIGGGFVDPGFRGQLTLCLVNQGPEDVSLSVGERVVQIIMHEVKAGGREYGGRYQDSNGAVSCR</sequence>
<dbReference type="Gene3D" id="2.70.40.10">
    <property type="match status" value="2"/>
</dbReference>
<dbReference type="GO" id="GO:0015949">
    <property type="term" value="P:nucleobase-containing small molecule interconversion"/>
    <property type="evidence" value="ECO:0007669"/>
    <property type="project" value="TreeGrafter"/>
</dbReference>
<dbReference type="GeneID" id="76834084"/>
<gene>
    <name evidence="3" type="ORF">OU421_03240</name>
</gene>
<reference evidence="3" key="1">
    <citation type="submission" date="2022-11" db="EMBL/GenBank/DDBJ databases">
        <title>Complete genome sequence of Methanogenium organophilum DSM 3596.</title>
        <authorList>
            <person name="Chen S.-C."/>
            <person name="Lai S.-J."/>
            <person name="You Y.-T."/>
        </authorList>
    </citation>
    <scope>NUCLEOTIDE SEQUENCE</scope>
    <source>
        <strain evidence="3">DSM 3596</strain>
    </source>
</reference>
<dbReference type="RefSeq" id="WP_268187858.1">
    <property type="nucleotide sequence ID" value="NZ_CP113361.1"/>
</dbReference>
<dbReference type="EMBL" id="CP113361">
    <property type="protein sequence ID" value="WAI02559.1"/>
    <property type="molecule type" value="Genomic_DNA"/>
</dbReference>
<dbReference type="PANTHER" id="PTHR42680">
    <property type="entry name" value="DCTP DEAMINASE"/>
    <property type="match status" value="1"/>
</dbReference>
<evidence type="ECO:0000256" key="2">
    <source>
        <dbReference type="ARBA" id="ARBA00023080"/>
    </source>
</evidence>
<evidence type="ECO:0000313" key="4">
    <source>
        <dbReference type="Proteomes" id="UP001163096"/>
    </source>
</evidence>
<keyword evidence="2" id="KW-0546">Nucleotide metabolism</keyword>